<feature type="domain" description="VOC" evidence="10">
    <location>
        <begin position="179"/>
        <end position="334"/>
    </location>
</feature>
<dbReference type="InterPro" id="IPR041735">
    <property type="entry name" value="4OHPhenylPyrv_dOase_C"/>
</dbReference>
<dbReference type="GO" id="GO:0046872">
    <property type="term" value="F:metal ion binding"/>
    <property type="evidence" value="ECO:0007669"/>
    <property type="project" value="UniProtKB-KW"/>
</dbReference>
<evidence type="ECO:0000256" key="5">
    <source>
        <dbReference type="ARBA" id="ARBA00022737"/>
    </source>
</evidence>
<evidence type="ECO:0000313" key="12">
    <source>
        <dbReference type="Proteomes" id="UP000770717"/>
    </source>
</evidence>
<evidence type="ECO:0000313" key="11">
    <source>
        <dbReference type="EMBL" id="KAG9482861.1"/>
    </source>
</evidence>
<dbReference type="EMBL" id="WNTK01000005">
    <property type="protein sequence ID" value="KAG9482861.1"/>
    <property type="molecule type" value="Genomic_DNA"/>
</dbReference>
<comment type="similarity">
    <text evidence="2">Belongs to the 4HPPD family.</text>
</comment>
<dbReference type="Proteomes" id="UP000770717">
    <property type="component" value="Unassembled WGS sequence"/>
</dbReference>
<dbReference type="Gene3D" id="3.10.180.10">
    <property type="entry name" value="2,3-Dihydroxybiphenyl 1,2-Dioxygenase, domain 1"/>
    <property type="match status" value="2"/>
</dbReference>
<organism evidence="11 12">
    <name type="scientific">Eleutherodactylus coqui</name>
    <name type="common">Puerto Rican coqui</name>
    <dbReference type="NCBI Taxonomy" id="57060"/>
    <lineage>
        <taxon>Eukaryota</taxon>
        <taxon>Metazoa</taxon>
        <taxon>Chordata</taxon>
        <taxon>Craniata</taxon>
        <taxon>Vertebrata</taxon>
        <taxon>Euteleostomi</taxon>
        <taxon>Amphibia</taxon>
        <taxon>Batrachia</taxon>
        <taxon>Anura</taxon>
        <taxon>Neobatrachia</taxon>
        <taxon>Hyloidea</taxon>
        <taxon>Eleutherodactylidae</taxon>
        <taxon>Eleutherodactylinae</taxon>
        <taxon>Eleutherodactylus</taxon>
        <taxon>Eleutherodactylus</taxon>
    </lineage>
</organism>
<evidence type="ECO:0000259" key="10">
    <source>
        <dbReference type="PROSITE" id="PS51819"/>
    </source>
</evidence>
<comment type="catalytic activity">
    <reaction evidence="9">
        <text>3-(4-hydroxyphenyl)pyruvate + O2 = homogentisate + CO2</text>
        <dbReference type="Rhea" id="RHEA:16189"/>
        <dbReference type="ChEBI" id="CHEBI:15379"/>
        <dbReference type="ChEBI" id="CHEBI:16169"/>
        <dbReference type="ChEBI" id="CHEBI:16526"/>
        <dbReference type="ChEBI" id="CHEBI:36242"/>
        <dbReference type="EC" id="1.13.11.27"/>
    </reaction>
    <physiologicalReaction direction="left-to-right" evidence="9">
        <dbReference type="Rhea" id="RHEA:16190"/>
    </physiologicalReaction>
</comment>
<dbReference type="OrthoDB" id="414569at2759"/>
<gene>
    <name evidence="11" type="ORF">GDO78_009041</name>
</gene>
<reference evidence="11" key="1">
    <citation type="thesis" date="2020" institute="ProQuest LLC" country="789 East Eisenhower Parkway, Ann Arbor, MI, USA">
        <title>Comparative Genomics and Chromosome Evolution.</title>
        <authorList>
            <person name="Mudd A.B."/>
        </authorList>
    </citation>
    <scope>NUCLEOTIDE SEQUENCE</scope>
    <source>
        <strain evidence="11">HN-11 Male</strain>
        <tissue evidence="11">Kidney and liver</tissue>
    </source>
</reference>
<dbReference type="PROSITE" id="PS51819">
    <property type="entry name" value="VOC"/>
    <property type="match status" value="2"/>
</dbReference>
<accession>A0A8J6F902</accession>
<proteinExistence type="inferred from homology"/>
<evidence type="ECO:0000256" key="4">
    <source>
        <dbReference type="ARBA" id="ARBA00022723"/>
    </source>
</evidence>
<sequence>MKNPCACSEPQSCAMSSPLTRLSHITLQVSNPQKIITDLVAKYRFRVFAARGLDGVAPCQVALRNEKVVFVVNDSSSSALLYDAPDPLPSPNTACNISYEVEDVPGLCQQLVKNGCHLLVPPSQLHSDAGPVSYCVVKSILGNVRHTLLDRSRYMAAFLPGFQPIENKENDGSPASVTHIDHVTYACPRGTTPRVMEWYSRCLGFKHFPLREEEDPNQGVEISGPQIGLRLTSVECPGRAEVGKIVMAESLPQRGQNQIDQFLLHHKEGGIQHVGLLTPDIFRAARDLANNGVLFASQPTSYYNDPQKEAQILRAGFTPQQLLHFGILLDSCTKFQAQKDEGQKILLQVFAEPLFSKDSFYLELIERRGAQGFGEGNIRALWHSMQDMMDDLSQKVHEEAVTQ</sequence>
<dbReference type="CDD" id="cd07250">
    <property type="entry name" value="HPPD_C_like"/>
    <property type="match status" value="1"/>
</dbReference>
<dbReference type="Pfam" id="PF00903">
    <property type="entry name" value="Glyoxalase"/>
    <property type="match status" value="1"/>
</dbReference>
<evidence type="ECO:0000256" key="1">
    <source>
        <dbReference type="ARBA" id="ARBA00001962"/>
    </source>
</evidence>
<evidence type="ECO:0000256" key="9">
    <source>
        <dbReference type="ARBA" id="ARBA00048047"/>
    </source>
</evidence>
<evidence type="ECO:0000256" key="3">
    <source>
        <dbReference type="ARBA" id="ARBA00018452"/>
    </source>
</evidence>
<dbReference type="AlphaFoldDB" id="A0A8J6F902"/>
<evidence type="ECO:0000256" key="7">
    <source>
        <dbReference type="ARBA" id="ARBA00029786"/>
    </source>
</evidence>
<dbReference type="GO" id="GO:0003868">
    <property type="term" value="F:4-hydroxyphenylpyruvate dioxygenase activity"/>
    <property type="evidence" value="ECO:0007669"/>
    <property type="project" value="UniProtKB-EC"/>
</dbReference>
<keyword evidence="5" id="KW-0677">Repeat</keyword>
<dbReference type="PANTHER" id="PTHR11959">
    <property type="entry name" value="4-HYDROXYPHENYLPYRUVATE DIOXYGENASE"/>
    <property type="match status" value="1"/>
</dbReference>
<protein>
    <recommendedName>
        <fullName evidence="3">4-hydroxyphenylpyruvate dioxygenase</fullName>
    </recommendedName>
    <alternativeName>
        <fullName evidence="7">4-hydroxyphenylpyruvic acid oxidase</fullName>
    </alternativeName>
</protein>
<evidence type="ECO:0000256" key="6">
    <source>
        <dbReference type="ARBA" id="ARBA00023004"/>
    </source>
</evidence>
<keyword evidence="12" id="KW-1185">Reference proteome</keyword>
<dbReference type="SUPFAM" id="SSF54593">
    <property type="entry name" value="Glyoxalase/Bleomycin resistance protein/Dihydroxybiphenyl dioxygenase"/>
    <property type="match status" value="1"/>
</dbReference>
<dbReference type="InterPro" id="IPR037523">
    <property type="entry name" value="VOC_core"/>
</dbReference>
<comment type="caution">
    <text evidence="11">The sequence shown here is derived from an EMBL/GenBank/DDBJ whole genome shotgun (WGS) entry which is preliminary data.</text>
</comment>
<comment type="cofactor">
    <cofactor evidence="1">
        <name>Fe cation</name>
        <dbReference type="ChEBI" id="CHEBI:24875"/>
    </cofactor>
</comment>
<dbReference type="InterPro" id="IPR004360">
    <property type="entry name" value="Glyas_Fos-R_dOase_dom"/>
</dbReference>
<comment type="function">
    <text evidence="8">Catalyzes the conversion of 4-hydroxyphenylpyruvic acid to homogentisic acid, one of the steps in tyrosine catabolism.</text>
</comment>
<dbReference type="PANTHER" id="PTHR11959:SF10">
    <property type="entry name" value="4-HYDROXYPHENYLPYRUVATE DIOXYGENASE-LIKE PROTEIN"/>
    <property type="match status" value="1"/>
</dbReference>
<name>A0A8J6F902_ELECQ</name>
<evidence type="ECO:0000256" key="8">
    <source>
        <dbReference type="ARBA" id="ARBA00033727"/>
    </source>
</evidence>
<keyword evidence="6" id="KW-0408">Iron</keyword>
<feature type="domain" description="VOC" evidence="10">
    <location>
        <begin position="21"/>
        <end position="151"/>
    </location>
</feature>
<keyword evidence="4" id="KW-0479">Metal-binding</keyword>
<evidence type="ECO:0000256" key="2">
    <source>
        <dbReference type="ARBA" id="ARBA00005877"/>
    </source>
</evidence>
<dbReference type="InterPro" id="IPR005956">
    <property type="entry name" value="4OHPhenylPyrv_dOase"/>
</dbReference>
<dbReference type="GO" id="GO:0009072">
    <property type="term" value="P:aromatic amino acid metabolic process"/>
    <property type="evidence" value="ECO:0007669"/>
    <property type="project" value="InterPro"/>
</dbReference>
<dbReference type="InterPro" id="IPR029068">
    <property type="entry name" value="Glyas_Bleomycin-R_OHBP_Dase"/>
</dbReference>